<feature type="region of interest" description="Disordered" evidence="1">
    <location>
        <begin position="25"/>
        <end position="54"/>
    </location>
</feature>
<dbReference type="Gene3D" id="3.50.50.60">
    <property type="entry name" value="FAD/NAD(P)-binding domain"/>
    <property type="match status" value="1"/>
</dbReference>
<dbReference type="InterPro" id="IPR036188">
    <property type="entry name" value="FAD/NAD-bd_sf"/>
</dbReference>
<dbReference type="HOGENOM" id="CLU_020971_0_0_4"/>
<dbReference type="PROSITE" id="PS51257">
    <property type="entry name" value="PROKAR_LIPOPROTEIN"/>
    <property type="match status" value="1"/>
</dbReference>
<feature type="chain" id="PRO_5004796174" evidence="2">
    <location>
        <begin position="24"/>
        <end position="532"/>
    </location>
</feature>
<dbReference type="Pfam" id="PF13450">
    <property type="entry name" value="NAD_binding_8"/>
    <property type="match status" value="1"/>
</dbReference>
<dbReference type="Proteomes" id="UP000031637">
    <property type="component" value="Chromosome"/>
</dbReference>
<dbReference type="PANTHER" id="PTHR42923:SF39">
    <property type="entry name" value="AMINO OXIDASE"/>
    <property type="match status" value="1"/>
</dbReference>
<dbReference type="KEGG" id="shd:SUTH_00035"/>
<reference evidence="3 4" key="1">
    <citation type="journal article" date="2014" name="Syst. Appl. Microbiol.">
        <title>Complete genomes of freshwater sulfur oxidizers Sulfuricella denitrificans skB26 and Sulfuritalea hydrogenivorans sk43H: genetic insights into the sulfur oxidation pathway of betaproteobacteria.</title>
        <authorList>
            <person name="Watanabe T."/>
            <person name="Kojima H."/>
            <person name="Fukui M."/>
        </authorList>
    </citation>
    <scope>NUCLEOTIDE SEQUENCE [LARGE SCALE GENOMIC DNA]</scope>
    <source>
        <strain evidence="3">DSM22779</strain>
    </source>
</reference>
<dbReference type="OrthoDB" id="127573at2"/>
<dbReference type="EMBL" id="AP012547">
    <property type="protein sequence ID" value="BAO27855.1"/>
    <property type="molecule type" value="Genomic_DNA"/>
</dbReference>
<dbReference type="PANTHER" id="PTHR42923">
    <property type="entry name" value="PROTOPORPHYRINOGEN OXIDASE"/>
    <property type="match status" value="1"/>
</dbReference>
<dbReference type="GO" id="GO:0016491">
    <property type="term" value="F:oxidoreductase activity"/>
    <property type="evidence" value="ECO:0007669"/>
    <property type="project" value="TreeGrafter"/>
</dbReference>
<proteinExistence type="predicted"/>
<protein>
    <submittedName>
        <fullName evidence="3">Twin-arginine translocation pathway signal</fullName>
    </submittedName>
</protein>
<evidence type="ECO:0000313" key="4">
    <source>
        <dbReference type="Proteomes" id="UP000031637"/>
    </source>
</evidence>
<dbReference type="STRING" id="1223802.SUTH_00035"/>
<evidence type="ECO:0000256" key="2">
    <source>
        <dbReference type="SAM" id="SignalP"/>
    </source>
</evidence>
<accession>W0SAU4</accession>
<name>W0SAU4_9PROT</name>
<evidence type="ECO:0000256" key="1">
    <source>
        <dbReference type="SAM" id="MobiDB-lite"/>
    </source>
</evidence>
<dbReference type="SUPFAM" id="SSF51905">
    <property type="entry name" value="FAD/NAD(P)-binding domain"/>
    <property type="match status" value="1"/>
</dbReference>
<organism evidence="3 4">
    <name type="scientific">Sulfuritalea hydrogenivorans sk43H</name>
    <dbReference type="NCBI Taxonomy" id="1223802"/>
    <lineage>
        <taxon>Bacteria</taxon>
        <taxon>Pseudomonadati</taxon>
        <taxon>Pseudomonadota</taxon>
        <taxon>Betaproteobacteria</taxon>
        <taxon>Nitrosomonadales</taxon>
        <taxon>Sterolibacteriaceae</taxon>
        <taxon>Sulfuritalea</taxon>
    </lineage>
</organism>
<keyword evidence="2" id="KW-0732">Signal</keyword>
<feature type="signal peptide" evidence="2">
    <location>
        <begin position="1"/>
        <end position="23"/>
    </location>
</feature>
<sequence length="532" mass="58241">MRRREFLAAASAAATLAACGSKAAPPLPPGTLSGANDVLGHRLRKPDFPPPSETRKVSVAIVGGGIGGLSAAWKLSRSGCDDFLLLEMENEAGGNSRAGRNAVSAHPLGAHYLPLPPREARATRQLLAELGVLQGDPDAAHPAYDEKYLCHAPQERLYTNGYWQDGLWPTLGVPQAERAQYVRFQDHVAELRQKRDGAGRRAFSLPLALSSRDPKRLALDRVTLRDWLLTEGYTAPGLHWLADYACRDDYGTSAAQTSAWAGLHYFACRDGEGQVLTAPEGNAWLARGLARASAGRTQPNALVFRVEQGRKETVCDVYLAAENRSIRIVSRELIWAAPLFLIPHVFAAPRPEWLAAIKGADYAPWVVANLTLSSAPQTRAGHPLAWDNVLHDSAALGYVVATHQQLRYAPGPTVITWYRALHEESASRRRRLLQDRNEWAAEVLADLSVPHPEIRELTTRIDIHRHAHAMIRPLPGRLWDGTRGSFEQGRAGIQFAHADVSGLSLFEEANFRGVLAAERTLARLGVSYASSL</sequence>
<dbReference type="InterPro" id="IPR050464">
    <property type="entry name" value="Zeta_carotene_desat/Oxidored"/>
</dbReference>
<dbReference type="AlphaFoldDB" id="W0SAU4"/>
<gene>
    <name evidence="3" type="ORF">SUTH_00035</name>
</gene>
<keyword evidence="4" id="KW-1185">Reference proteome</keyword>
<evidence type="ECO:0000313" key="3">
    <source>
        <dbReference type="EMBL" id="BAO27855.1"/>
    </source>
</evidence>
<dbReference type="RefSeq" id="WP_041101285.1">
    <property type="nucleotide sequence ID" value="NZ_AP012547.1"/>
</dbReference>